<keyword evidence="2" id="KW-1185">Reference proteome</keyword>
<organism evidence="1 2">
    <name type="scientific">Arabis nemorensis</name>
    <dbReference type="NCBI Taxonomy" id="586526"/>
    <lineage>
        <taxon>Eukaryota</taxon>
        <taxon>Viridiplantae</taxon>
        <taxon>Streptophyta</taxon>
        <taxon>Embryophyta</taxon>
        <taxon>Tracheophyta</taxon>
        <taxon>Spermatophyta</taxon>
        <taxon>Magnoliopsida</taxon>
        <taxon>eudicotyledons</taxon>
        <taxon>Gunneridae</taxon>
        <taxon>Pentapetalae</taxon>
        <taxon>rosids</taxon>
        <taxon>malvids</taxon>
        <taxon>Brassicales</taxon>
        <taxon>Brassicaceae</taxon>
        <taxon>Arabideae</taxon>
        <taxon>Arabis</taxon>
    </lineage>
</organism>
<protein>
    <submittedName>
        <fullName evidence="1">Uncharacterized protein</fullName>
    </submittedName>
</protein>
<gene>
    <name evidence="1" type="ORF">ANE_LOCUS16319</name>
</gene>
<dbReference type="Proteomes" id="UP000489600">
    <property type="component" value="Unassembled WGS sequence"/>
</dbReference>
<proteinExistence type="predicted"/>
<sequence length="119" mass="13392">MEEIMSMIFNGINLVKQLEFSLSSQESPESLSNSLGLVSILFGNANEQLKILLARRNSLVQNQHEPELNPMSGLDHMMAHTIEPGLMHDYWSRHAVMQTFATMDSGASSHSSTPNHRRR</sequence>
<name>A0A565BWZ2_9BRAS</name>
<comment type="caution">
    <text evidence="1">The sequence shown here is derived from an EMBL/GenBank/DDBJ whole genome shotgun (WGS) entry which is preliminary data.</text>
</comment>
<reference evidence="1" key="1">
    <citation type="submission" date="2019-07" db="EMBL/GenBank/DDBJ databases">
        <authorList>
            <person name="Dittberner H."/>
        </authorList>
    </citation>
    <scope>NUCLEOTIDE SEQUENCE [LARGE SCALE GENOMIC DNA]</scope>
</reference>
<evidence type="ECO:0000313" key="1">
    <source>
        <dbReference type="EMBL" id="VVB05875.1"/>
    </source>
</evidence>
<accession>A0A565BWZ2</accession>
<dbReference type="OrthoDB" id="684963at2759"/>
<dbReference type="EMBL" id="CABITT030000005">
    <property type="protein sequence ID" value="VVB05875.1"/>
    <property type="molecule type" value="Genomic_DNA"/>
</dbReference>
<dbReference type="AlphaFoldDB" id="A0A565BWZ2"/>
<evidence type="ECO:0000313" key="2">
    <source>
        <dbReference type="Proteomes" id="UP000489600"/>
    </source>
</evidence>